<sequence>MRKLKRKVFSMSILAILFVSLGFYASYRIFIKPQKQQSKQLKPLDSSNTTKFISQESIVDKIHETQKIIPLETDLEERILIDDSWGDWEVFKKVKEIVFYGKGSYSIDFASIDKNNIIINNSSNLINITLPKPQIEDIALYEDKTLYETTTNGLLRFGEIKLSPEENSTICKEVKDKMKEKMLQDDLYAMAESKSQEAVKNILSPLLPNSKTEIVINYQ</sequence>
<organism evidence="1 2">
    <name type="scientific">Clostridium paridis</name>
    <dbReference type="NCBI Taxonomy" id="2803863"/>
    <lineage>
        <taxon>Bacteria</taxon>
        <taxon>Bacillati</taxon>
        <taxon>Bacillota</taxon>
        <taxon>Clostridia</taxon>
        <taxon>Eubacteriales</taxon>
        <taxon>Clostridiaceae</taxon>
        <taxon>Clostridium</taxon>
    </lineage>
</organism>
<evidence type="ECO:0000313" key="2">
    <source>
        <dbReference type="Proteomes" id="UP000623681"/>
    </source>
</evidence>
<dbReference type="EMBL" id="JAESWA010000027">
    <property type="protein sequence ID" value="MBL4933801.1"/>
    <property type="molecule type" value="Genomic_DNA"/>
</dbReference>
<dbReference type="AlphaFoldDB" id="A0A937FKN4"/>
<dbReference type="Proteomes" id="UP000623681">
    <property type="component" value="Unassembled WGS sequence"/>
</dbReference>
<dbReference type="RefSeq" id="WP_202769255.1">
    <property type="nucleotide sequence ID" value="NZ_JAESWA010000027.1"/>
</dbReference>
<dbReference type="Pfam" id="PF14014">
    <property type="entry name" value="DUF4230"/>
    <property type="match status" value="1"/>
</dbReference>
<proteinExistence type="predicted"/>
<gene>
    <name evidence="1" type="ORF">JK634_18620</name>
</gene>
<keyword evidence="2" id="KW-1185">Reference proteome</keyword>
<protein>
    <submittedName>
        <fullName evidence="1">DUF4230 domain-containing protein</fullName>
    </submittedName>
</protein>
<comment type="caution">
    <text evidence="1">The sequence shown here is derived from an EMBL/GenBank/DDBJ whole genome shotgun (WGS) entry which is preliminary data.</text>
</comment>
<name>A0A937FKN4_9CLOT</name>
<accession>A0A937FKN4</accession>
<reference evidence="1" key="1">
    <citation type="submission" date="2021-01" db="EMBL/GenBank/DDBJ databases">
        <title>Genome public.</title>
        <authorList>
            <person name="Liu C."/>
            <person name="Sun Q."/>
        </authorList>
    </citation>
    <scope>NUCLEOTIDE SEQUENCE</scope>
    <source>
        <strain evidence="1">YIM B02565</strain>
    </source>
</reference>
<evidence type="ECO:0000313" key="1">
    <source>
        <dbReference type="EMBL" id="MBL4933801.1"/>
    </source>
</evidence>
<dbReference type="InterPro" id="IPR025324">
    <property type="entry name" value="DUF4230"/>
</dbReference>